<dbReference type="RefSeq" id="WP_147169616.1">
    <property type="nucleotide sequence ID" value="NZ_VOOR01000091.1"/>
</dbReference>
<gene>
    <name evidence="6" type="ORF">FRY97_21120</name>
</gene>
<keyword evidence="2" id="KW-0238">DNA-binding</keyword>
<dbReference type="EMBL" id="VOOR01000091">
    <property type="protein sequence ID" value="TXB59720.1"/>
    <property type="molecule type" value="Genomic_DNA"/>
</dbReference>
<name>A0A5C6RF45_9BACT</name>
<dbReference type="PANTHER" id="PTHR43280">
    <property type="entry name" value="ARAC-FAMILY TRANSCRIPTIONAL REGULATOR"/>
    <property type="match status" value="1"/>
</dbReference>
<dbReference type="SMART" id="SM00342">
    <property type="entry name" value="HTH_ARAC"/>
    <property type="match status" value="1"/>
</dbReference>
<dbReference type="InterPro" id="IPR018060">
    <property type="entry name" value="HTH_AraC"/>
</dbReference>
<dbReference type="SUPFAM" id="SSF46689">
    <property type="entry name" value="Homeodomain-like"/>
    <property type="match status" value="1"/>
</dbReference>
<dbReference type="PROSITE" id="PS01124">
    <property type="entry name" value="HTH_ARAC_FAMILY_2"/>
    <property type="match status" value="1"/>
</dbReference>
<keyword evidence="3" id="KW-0804">Transcription</keyword>
<dbReference type="Gene3D" id="1.25.40.10">
    <property type="entry name" value="Tetratricopeptide repeat domain"/>
    <property type="match status" value="2"/>
</dbReference>
<dbReference type="InterPro" id="IPR009057">
    <property type="entry name" value="Homeodomain-like_sf"/>
</dbReference>
<organism evidence="6 7">
    <name type="scientific">Phaeodactylibacter luteus</name>
    <dbReference type="NCBI Taxonomy" id="1564516"/>
    <lineage>
        <taxon>Bacteria</taxon>
        <taxon>Pseudomonadati</taxon>
        <taxon>Bacteroidota</taxon>
        <taxon>Saprospiria</taxon>
        <taxon>Saprospirales</taxon>
        <taxon>Haliscomenobacteraceae</taxon>
        <taxon>Phaeodactylibacter</taxon>
    </lineage>
</organism>
<dbReference type="Proteomes" id="UP000321580">
    <property type="component" value="Unassembled WGS sequence"/>
</dbReference>
<reference evidence="6 7" key="1">
    <citation type="submission" date="2019-08" db="EMBL/GenBank/DDBJ databases">
        <title>Genome of Phaeodactylibacter luteus.</title>
        <authorList>
            <person name="Bowman J.P."/>
        </authorList>
    </citation>
    <scope>NUCLEOTIDE SEQUENCE [LARGE SCALE GENOMIC DNA]</scope>
    <source>
        <strain evidence="6 7">KCTC 42180</strain>
    </source>
</reference>
<evidence type="ECO:0000313" key="6">
    <source>
        <dbReference type="EMBL" id="TXB59720.1"/>
    </source>
</evidence>
<keyword evidence="4" id="KW-0802">TPR repeat</keyword>
<evidence type="ECO:0000313" key="7">
    <source>
        <dbReference type="Proteomes" id="UP000321580"/>
    </source>
</evidence>
<dbReference type="InterPro" id="IPR011990">
    <property type="entry name" value="TPR-like_helical_dom_sf"/>
</dbReference>
<evidence type="ECO:0000256" key="2">
    <source>
        <dbReference type="ARBA" id="ARBA00023125"/>
    </source>
</evidence>
<accession>A0A5C6RF45</accession>
<evidence type="ECO:0000259" key="5">
    <source>
        <dbReference type="PROSITE" id="PS01124"/>
    </source>
</evidence>
<dbReference type="SUPFAM" id="SSF48452">
    <property type="entry name" value="TPR-like"/>
    <property type="match status" value="2"/>
</dbReference>
<evidence type="ECO:0000256" key="4">
    <source>
        <dbReference type="PROSITE-ProRule" id="PRU00339"/>
    </source>
</evidence>
<keyword evidence="7" id="KW-1185">Reference proteome</keyword>
<feature type="repeat" description="TPR" evidence="4">
    <location>
        <begin position="297"/>
        <end position="330"/>
    </location>
</feature>
<comment type="caution">
    <text evidence="6">The sequence shown here is derived from an EMBL/GenBank/DDBJ whole genome shotgun (WGS) entry which is preliminary data.</text>
</comment>
<dbReference type="AlphaFoldDB" id="A0A5C6RF45"/>
<evidence type="ECO:0000256" key="1">
    <source>
        <dbReference type="ARBA" id="ARBA00023015"/>
    </source>
</evidence>
<sequence>MKDPTLAVLPFANMSADASYEYFSDGVTEEIINALAGINGLKVVSRTSSFHFRLQDTPLPEIARQLKVGTILQGSVRVVGKRVRITAQLIRAYDDTHYWSERWDRSLEDIFAVQDEISLLIADKLREQLGHFEIGEHLVRPATLNLDAYAYALKAKFHFNKWNPEDVRQAIGYYEAALQLDPNHAPSYIGLADAYGFMATTTFMPMEEAWQKAAECTHKALVLAPDDPGVHYQLANLAFFTACDFEKAAHHNLRAIELKPSYPEAQQYMAFLYLLKGQQTEARQHLALALDIDPFNQETLFYKGYFLYRTGKHEEALAQMSTLLAHNPKNIPALTVKAYLLLKMGNFSSVREMMGKLPGAIIIPDEVLGIRALSYLMEDNSTAGEWLPRLQKAAQPPHAFQAHTYLFLAYAQLGQHDKAFDWLENALSYRSSILLLSFSDPLASPLFHHPKYAIFHKRLYPPIQKAEAISNGHQPLMTEQEASNAQARLLALMKEEAPYLNPGLTLRDLAAQSGLHPNQLSWLINQALGKNFSAFINDYRVAQFKMLAKDPDNSHISILGLAYESGFNSKTVFNTYFKKTVGITPGAYLKQLH</sequence>
<evidence type="ECO:0000256" key="3">
    <source>
        <dbReference type="ARBA" id="ARBA00023163"/>
    </source>
</evidence>
<protein>
    <submittedName>
        <fullName evidence="6">Helix-turn-helix domain-containing protein</fullName>
    </submittedName>
</protein>
<dbReference type="PANTHER" id="PTHR43280:SF29">
    <property type="entry name" value="ARAC-FAMILY TRANSCRIPTIONAL REGULATOR"/>
    <property type="match status" value="1"/>
</dbReference>
<feature type="domain" description="HTH araC/xylS-type" evidence="5">
    <location>
        <begin position="487"/>
        <end position="591"/>
    </location>
</feature>
<keyword evidence="1" id="KW-0805">Transcription regulation</keyword>
<dbReference type="OrthoDB" id="1122790at2"/>
<dbReference type="InterPro" id="IPR019734">
    <property type="entry name" value="TPR_rpt"/>
</dbReference>
<dbReference type="Pfam" id="PF12833">
    <property type="entry name" value="HTH_18"/>
    <property type="match status" value="1"/>
</dbReference>
<dbReference type="Gene3D" id="1.10.10.60">
    <property type="entry name" value="Homeodomain-like"/>
    <property type="match status" value="2"/>
</dbReference>
<dbReference type="GO" id="GO:0043565">
    <property type="term" value="F:sequence-specific DNA binding"/>
    <property type="evidence" value="ECO:0007669"/>
    <property type="project" value="InterPro"/>
</dbReference>
<dbReference type="PROSITE" id="PS50005">
    <property type="entry name" value="TPR"/>
    <property type="match status" value="1"/>
</dbReference>
<proteinExistence type="predicted"/>
<dbReference type="SMART" id="SM00028">
    <property type="entry name" value="TPR"/>
    <property type="match status" value="6"/>
</dbReference>
<dbReference type="GO" id="GO:0003700">
    <property type="term" value="F:DNA-binding transcription factor activity"/>
    <property type="evidence" value="ECO:0007669"/>
    <property type="project" value="InterPro"/>
</dbReference>